<dbReference type="HOGENOM" id="CLU_884074_0_0_1"/>
<reference evidence="1" key="2">
    <citation type="submission" date="2024-10" db="UniProtKB">
        <authorList>
            <consortium name="EnsemblProtists"/>
        </authorList>
    </citation>
    <scope>IDENTIFICATION</scope>
</reference>
<proteinExistence type="predicted"/>
<dbReference type="AlphaFoldDB" id="A0A0D3HXU8"/>
<dbReference type="RefSeq" id="XP_005756262.1">
    <property type="nucleotide sequence ID" value="XM_005756205.1"/>
</dbReference>
<sequence>MSAPTKKRRVELVQVAPAGGEASLQLSSFAPTLSLADGVTVTLSSTPPAKTETVANAESLAAVLKRRAEVARQTHDRWVRSPRAAWIQSLLAELGPPAREELLALQRRHTTLAAEDFATRWELGAEWSGRVVALWLGAEGRSVEEAAEFGHEKEELSSGVVLEGGLLHSLATGADVGVEELLPWQMLLILPGGAHGVYVPRPALQLPPPARPLPPFRLSVIRAAELFVAPVCDLYERLLLSAADWATPLGLSEREAEAEAATLDAFAAVQQRACAELGLSRSDWTFFATLLQRRWDAAAEAAGLEGANRETTIPL</sequence>
<protein>
    <submittedName>
        <fullName evidence="1">Uncharacterized protein</fullName>
    </submittedName>
</protein>
<dbReference type="EnsemblProtists" id="EOD03833">
    <property type="protein sequence ID" value="EOD03833"/>
    <property type="gene ID" value="EMIHUDRAFT_250781"/>
</dbReference>
<accession>A0A0D3HXU8</accession>
<evidence type="ECO:0000313" key="1">
    <source>
        <dbReference type="EnsemblProtists" id="EOD03833"/>
    </source>
</evidence>
<reference evidence="2" key="1">
    <citation type="journal article" date="2013" name="Nature">
        <title>Pan genome of the phytoplankton Emiliania underpins its global distribution.</title>
        <authorList>
            <person name="Read B.A."/>
            <person name="Kegel J."/>
            <person name="Klute M.J."/>
            <person name="Kuo A."/>
            <person name="Lefebvre S.C."/>
            <person name="Maumus F."/>
            <person name="Mayer C."/>
            <person name="Miller J."/>
            <person name="Monier A."/>
            <person name="Salamov A."/>
            <person name="Young J."/>
            <person name="Aguilar M."/>
            <person name="Claverie J.M."/>
            <person name="Frickenhaus S."/>
            <person name="Gonzalez K."/>
            <person name="Herman E.K."/>
            <person name="Lin Y.C."/>
            <person name="Napier J."/>
            <person name="Ogata H."/>
            <person name="Sarno A.F."/>
            <person name="Shmutz J."/>
            <person name="Schroeder D."/>
            <person name="de Vargas C."/>
            <person name="Verret F."/>
            <person name="von Dassow P."/>
            <person name="Valentin K."/>
            <person name="Van de Peer Y."/>
            <person name="Wheeler G."/>
            <person name="Dacks J.B."/>
            <person name="Delwiche C.F."/>
            <person name="Dyhrman S.T."/>
            <person name="Glockner G."/>
            <person name="John U."/>
            <person name="Richards T."/>
            <person name="Worden A.Z."/>
            <person name="Zhang X."/>
            <person name="Grigoriev I.V."/>
            <person name="Allen A.E."/>
            <person name="Bidle K."/>
            <person name="Borodovsky M."/>
            <person name="Bowler C."/>
            <person name="Brownlee C."/>
            <person name="Cock J.M."/>
            <person name="Elias M."/>
            <person name="Gladyshev V.N."/>
            <person name="Groth M."/>
            <person name="Guda C."/>
            <person name="Hadaegh A."/>
            <person name="Iglesias-Rodriguez M.D."/>
            <person name="Jenkins J."/>
            <person name="Jones B.M."/>
            <person name="Lawson T."/>
            <person name="Leese F."/>
            <person name="Lindquist E."/>
            <person name="Lobanov A."/>
            <person name="Lomsadze A."/>
            <person name="Malik S.B."/>
            <person name="Marsh M.E."/>
            <person name="Mackinder L."/>
            <person name="Mock T."/>
            <person name="Mueller-Roeber B."/>
            <person name="Pagarete A."/>
            <person name="Parker M."/>
            <person name="Probert I."/>
            <person name="Quesneville H."/>
            <person name="Raines C."/>
            <person name="Rensing S.A."/>
            <person name="Riano-Pachon D.M."/>
            <person name="Richier S."/>
            <person name="Rokitta S."/>
            <person name="Shiraiwa Y."/>
            <person name="Soanes D.M."/>
            <person name="van der Giezen M."/>
            <person name="Wahlund T.M."/>
            <person name="Williams B."/>
            <person name="Wilson W."/>
            <person name="Wolfe G."/>
            <person name="Wurch L.L."/>
        </authorList>
    </citation>
    <scope>NUCLEOTIDE SEQUENCE</scope>
</reference>
<dbReference type="Proteomes" id="UP000013827">
    <property type="component" value="Unassembled WGS sequence"/>
</dbReference>
<dbReference type="KEGG" id="ehx:EMIHUDRAFT_250781"/>
<keyword evidence="2" id="KW-1185">Reference proteome</keyword>
<evidence type="ECO:0000313" key="2">
    <source>
        <dbReference type="Proteomes" id="UP000013827"/>
    </source>
</evidence>
<dbReference type="PaxDb" id="2903-EOD03833"/>
<name>A0A0D3HXU8_EMIH1</name>
<organism evidence="1 2">
    <name type="scientific">Emiliania huxleyi (strain CCMP1516)</name>
    <dbReference type="NCBI Taxonomy" id="280463"/>
    <lineage>
        <taxon>Eukaryota</taxon>
        <taxon>Haptista</taxon>
        <taxon>Haptophyta</taxon>
        <taxon>Prymnesiophyceae</taxon>
        <taxon>Isochrysidales</taxon>
        <taxon>Noelaerhabdaceae</taxon>
        <taxon>Emiliania</taxon>
    </lineage>
</organism>
<dbReference type="GeneID" id="17249984"/>